<evidence type="ECO:0000256" key="1">
    <source>
        <dbReference type="ARBA" id="ARBA00001947"/>
    </source>
</evidence>
<dbReference type="PANTHER" id="PTHR43462:SF1">
    <property type="entry name" value="ALANYL-TRNA EDITING PROTEIN AARSD1"/>
    <property type="match status" value="1"/>
</dbReference>
<dbReference type="SUPFAM" id="SSF50447">
    <property type="entry name" value="Translation proteins"/>
    <property type="match status" value="1"/>
</dbReference>
<comment type="subcellular location">
    <subcellularLocation>
        <location evidence="2">Cytoplasm</location>
    </subcellularLocation>
</comment>
<dbReference type="InterPro" id="IPR009000">
    <property type="entry name" value="Transl_B-barrel_sf"/>
</dbReference>
<dbReference type="GO" id="GO:0005737">
    <property type="term" value="C:cytoplasm"/>
    <property type="evidence" value="ECO:0007669"/>
    <property type="project" value="UniProtKB-SubCell"/>
</dbReference>
<comment type="similarity">
    <text evidence="3">Belongs to the class-II aminoacyl-tRNA synthetase family. Alax-L subfamily.</text>
</comment>
<reference evidence="10" key="2">
    <citation type="submission" date="2025-08" db="UniProtKB">
        <authorList>
            <consortium name="Ensembl"/>
        </authorList>
    </citation>
    <scope>IDENTIFICATION</scope>
</reference>
<dbReference type="STRING" id="51511.ENSCSAVP00000000856"/>
<sequence length="409" mass="45641">MVFKCQSDSYLKRFESKVVSCVEAEWKIENEGGKLVKTKGYEVELEDTILFPEGGGQPHDRGSINDVPVKKVIQKGGKALHFLDSAVEVGYTVSMDVEWTRRFDHMQQHSAQHLVTAIADTLYGFKTTSWDLGRTTSFIELDTPALTSEQLLNIENSANKSIREGVEVVVHVTQVGSPMLQSVRARGLPEDHTGDVRIIEMKGIDANMCCGTHVSNLSHLQCIKLLMSEKGKKGKTNLYFLAGNRVLGYTEKCHASERELTKHLKCGPDQHVEAVERTMKQLKVAQKNCTTLLRDVAMLETQQFNVKFKSGSTKLMEMHKKEGNVEFMNIISNGLDEQAFRFLSVGEEKGEGMILIAGPGSFVEECGPKLMEILAAKGHAKNGKIQGKAQKLQNREKALLIVRDYIEKL</sequence>
<dbReference type="HOGENOM" id="CLU_004485_7_0_1"/>
<dbReference type="Ensembl" id="ENSCSAVT00000000865.1">
    <property type="protein sequence ID" value="ENSCSAVP00000000856.1"/>
    <property type="gene ID" value="ENSCSAVG00000000488.1"/>
</dbReference>
<dbReference type="Pfam" id="PF07973">
    <property type="entry name" value="tRNA_SAD"/>
    <property type="match status" value="1"/>
</dbReference>
<dbReference type="InterPro" id="IPR012947">
    <property type="entry name" value="tRNA_SAD"/>
</dbReference>
<dbReference type="OMA" id="KYDTTSW"/>
<dbReference type="InParanoid" id="H2Y6A8"/>
<dbReference type="eggNOG" id="KOG2105">
    <property type="taxonomic scope" value="Eukaryota"/>
</dbReference>
<dbReference type="Proteomes" id="UP000007875">
    <property type="component" value="Unassembled WGS sequence"/>
</dbReference>
<dbReference type="FunFam" id="3.30.980.10:FF:000007">
    <property type="entry name" value="alanyl-tRNA editing protein Aarsd1"/>
    <property type="match status" value="1"/>
</dbReference>
<organism evidence="10 11">
    <name type="scientific">Ciona savignyi</name>
    <name type="common">Pacific transparent sea squirt</name>
    <dbReference type="NCBI Taxonomy" id="51511"/>
    <lineage>
        <taxon>Eukaryota</taxon>
        <taxon>Metazoa</taxon>
        <taxon>Chordata</taxon>
        <taxon>Tunicata</taxon>
        <taxon>Ascidiacea</taxon>
        <taxon>Phlebobranchia</taxon>
        <taxon>Cionidae</taxon>
        <taxon>Ciona</taxon>
    </lineage>
</organism>
<keyword evidence="7" id="KW-0648">Protein biosynthesis</keyword>
<comment type="function">
    <text evidence="8">Functions in trans to edit the amino acid moiety from incorrectly charged tRNA(Ala).</text>
</comment>
<dbReference type="GO" id="GO:0006419">
    <property type="term" value="P:alanyl-tRNA aminoacylation"/>
    <property type="evidence" value="ECO:0007669"/>
    <property type="project" value="InterPro"/>
</dbReference>
<evidence type="ECO:0000256" key="7">
    <source>
        <dbReference type="ARBA" id="ARBA00022917"/>
    </source>
</evidence>
<dbReference type="FunFam" id="2.40.30.130:FF:000003">
    <property type="entry name" value="alanyl-tRNA editing protein Aarsd1"/>
    <property type="match status" value="1"/>
</dbReference>
<dbReference type="InterPro" id="IPR051335">
    <property type="entry name" value="Alanyl-tRNA_Editing_Enzymes"/>
</dbReference>
<dbReference type="InterPro" id="IPR018165">
    <property type="entry name" value="Ala-tRNA-synth_IIc_core"/>
</dbReference>
<keyword evidence="4" id="KW-0963">Cytoplasm</keyword>
<dbReference type="GO" id="GO:0002196">
    <property type="term" value="F:Ser-tRNA(Ala) deacylase activity"/>
    <property type="evidence" value="ECO:0007669"/>
    <property type="project" value="TreeGrafter"/>
</dbReference>
<evidence type="ECO:0000313" key="10">
    <source>
        <dbReference type="Ensembl" id="ENSCSAVP00000000856.1"/>
    </source>
</evidence>
<evidence type="ECO:0000313" key="11">
    <source>
        <dbReference type="Proteomes" id="UP000007875"/>
    </source>
</evidence>
<dbReference type="PROSITE" id="PS50860">
    <property type="entry name" value="AA_TRNA_LIGASE_II_ALA"/>
    <property type="match status" value="1"/>
</dbReference>
<reference evidence="10" key="3">
    <citation type="submission" date="2025-09" db="UniProtKB">
        <authorList>
            <consortium name="Ensembl"/>
        </authorList>
    </citation>
    <scope>IDENTIFICATION</scope>
</reference>
<evidence type="ECO:0000256" key="5">
    <source>
        <dbReference type="ARBA" id="ARBA00022723"/>
    </source>
</evidence>
<evidence type="ECO:0000256" key="4">
    <source>
        <dbReference type="ARBA" id="ARBA00022490"/>
    </source>
</evidence>
<evidence type="ECO:0000259" key="9">
    <source>
        <dbReference type="PROSITE" id="PS50860"/>
    </source>
</evidence>
<feature type="domain" description="Alanyl-transfer RNA synthetases family profile" evidence="9">
    <location>
        <begin position="1"/>
        <end position="252"/>
    </location>
</feature>
<evidence type="ECO:0000256" key="3">
    <source>
        <dbReference type="ARBA" id="ARBA00008429"/>
    </source>
</evidence>
<dbReference type="GO" id="GO:0046872">
    <property type="term" value="F:metal ion binding"/>
    <property type="evidence" value="ECO:0007669"/>
    <property type="project" value="UniProtKB-KW"/>
</dbReference>
<evidence type="ECO:0000256" key="8">
    <source>
        <dbReference type="ARBA" id="ARBA00053555"/>
    </source>
</evidence>
<keyword evidence="5" id="KW-0479">Metal-binding</keyword>
<keyword evidence="6" id="KW-0862">Zinc</keyword>
<comment type="cofactor">
    <cofactor evidence="1">
        <name>Zn(2+)</name>
        <dbReference type="ChEBI" id="CHEBI:29105"/>
    </cofactor>
</comment>
<reference evidence="11" key="1">
    <citation type="submission" date="2003-08" db="EMBL/GenBank/DDBJ databases">
        <authorList>
            <person name="Birren B."/>
            <person name="Nusbaum C."/>
            <person name="Abebe A."/>
            <person name="Abouelleil A."/>
            <person name="Adekoya E."/>
            <person name="Ait-zahra M."/>
            <person name="Allen N."/>
            <person name="Allen T."/>
            <person name="An P."/>
            <person name="Anderson M."/>
            <person name="Anderson S."/>
            <person name="Arachchi H."/>
            <person name="Armbruster J."/>
            <person name="Bachantsang P."/>
            <person name="Baldwin J."/>
            <person name="Barry A."/>
            <person name="Bayul T."/>
            <person name="Blitshsteyn B."/>
            <person name="Bloom T."/>
            <person name="Blye J."/>
            <person name="Boguslavskiy L."/>
            <person name="Borowsky M."/>
            <person name="Boukhgalter B."/>
            <person name="Brunache A."/>
            <person name="Butler J."/>
            <person name="Calixte N."/>
            <person name="Calvo S."/>
            <person name="Camarata J."/>
            <person name="Campo K."/>
            <person name="Chang J."/>
            <person name="Cheshatsang Y."/>
            <person name="Citroen M."/>
            <person name="Collymore A."/>
            <person name="Considine T."/>
            <person name="Cook A."/>
            <person name="Cooke P."/>
            <person name="Corum B."/>
            <person name="Cuomo C."/>
            <person name="David R."/>
            <person name="Dawoe T."/>
            <person name="Degray S."/>
            <person name="Dodge S."/>
            <person name="Dooley K."/>
            <person name="Dorje P."/>
            <person name="Dorjee K."/>
            <person name="Dorris L."/>
            <person name="Duffey N."/>
            <person name="Dupes A."/>
            <person name="Elkins T."/>
            <person name="Engels R."/>
            <person name="Erickson J."/>
            <person name="Farina A."/>
            <person name="Faro S."/>
            <person name="Ferreira P."/>
            <person name="Fischer H."/>
            <person name="Fitzgerald M."/>
            <person name="Foley K."/>
            <person name="Gage D."/>
            <person name="Galagan J."/>
            <person name="Gearin G."/>
            <person name="Gnerre S."/>
            <person name="Gnirke A."/>
            <person name="Goyette A."/>
            <person name="Graham J."/>
            <person name="Grandbois E."/>
            <person name="Gyaltsen K."/>
            <person name="Hafez N."/>
            <person name="Hagopian D."/>
            <person name="Hagos B."/>
            <person name="Hall J."/>
            <person name="Hatcher B."/>
            <person name="Heller A."/>
            <person name="Higgins H."/>
            <person name="Honan T."/>
            <person name="Horn A."/>
            <person name="Houde N."/>
            <person name="Hughes L."/>
            <person name="Hulme W."/>
            <person name="Husby E."/>
            <person name="Iliev I."/>
            <person name="Jaffe D."/>
            <person name="Jones C."/>
            <person name="Kamal M."/>
            <person name="Kamat A."/>
            <person name="Kamvysselis M."/>
            <person name="Karlsson E."/>
            <person name="Kells C."/>
            <person name="Kieu A."/>
            <person name="Kisner P."/>
            <person name="Kodira C."/>
            <person name="Kulbokas E."/>
            <person name="Labutti K."/>
            <person name="Lama D."/>
            <person name="Landers T."/>
            <person name="Leger J."/>
            <person name="Levine S."/>
            <person name="Lewis D."/>
            <person name="Lewis T."/>
            <person name="Lindblad-toh K."/>
            <person name="Liu X."/>
            <person name="Lokyitsang T."/>
            <person name="Lokyitsang Y."/>
            <person name="Lucien O."/>
            <person name="Lui A."/>
            <person name="Ma L.J."/>
            <person name="Mabbitt R."/>
            <person name="Macdonald J."/>
            <person name="Maclean C."/>
            <person name="Major J."/>
            <person name="Manning J."/>
            <person name="Marabella R."/>
            <person name="Maru K."/>
            <person name="Matthews C."/>
            <person name="Mauceli E."/>
            <person name="Mccarthy M."/>
            <person name="Mcdonough S."/>
            <person name="Mcghee T."/>
            <person name="Meldrim J."/>
            <person name="Meneus L."/>
            <person name="Mesirov J."/>
            <person name="Mihalev A."/>
            <person name="Mihova T."/>
            <person name="Mikkelsen T."/>
            <person name="Mlenga V."/>
            <person name="Moru K."/>
            <person name="Mozes J."/>
            <person name="Mulrain L."/>
            <person name="Munson G."/>
            <person name="Naylor J."/>
            <person name="Newes C."/>
            <person name="Nguyen C."/>
            <person name="Nguyen N."/>
            <person name="Nguyen T."/>
            <person name="Nicol R."/>
            <person name="Nielsen C."/>
            <person name="Nizzari M."/>
            <person name="Norbu C."/>
            <person name="Norbu N."/>
            <person name="O'donnell P."/>
            <person name="Okoawo O."/>
            <person name="O'leary S."/>
            <person name="Omotosho B."/>
            <person name="O'neill K."/>
            <person name="Osman S."/>
            <person name="Parker S."/>
            <person name="Perrin D."/>
            <person name="Phunkhang P."/>
            <person name="Piqani B."/>
            <person name="Purcell S."/>
            <person name="Rachupka T."/>
            <person name="Ramasamy U."/>
            <person name="Rameau R."/>
            <person name="Ray V."/>
            <person name="Raymond C."/>
            <person name="Retta R."/>
            <person name="Richardson S."/>
            <person name="Rise C."/>
            <person name="Rodriguez J."/>
            <person name="Rogers J."/>
            <person name="Rogov P."/>
            <person name="Rutman M."/>
            <person name="Schupbach R."/>
            <person name="Seaman C."/>
            <person name="Settipalli S."/>
            <person name="Sharpe T."/>
            <person name="Sheridan J."/>
            <person name="Sherpa N."/>
            <person name="Shi J."/>
            <person name="Smirnov S."/>
            <person name="Smith C."/>
            <person name="Sougnez C."/>
            <person name="Spencer B."/>
            <person name="Stalker J."/>
            <person name="Stange-thomann N."/>
            <person name="Stavropoulos S."/>
            <person name="Stetson K."/>
            <person name="Stone C."/>
            <person name="Stone S."/>
            <person name="Stubbs M."/>
            <person name="Talamas J."/>
            <person name="Tchuinga P."/>
            <person name="Tenzing P."/>
            <person name="Tesfaye S."/>
            <person name="Theodore J."/>
            <person name="Thoulutsang Y."/>
            <person name="Topham K."/>
            <person name="Towey S."/>
            <person name="Tsamla T."/>
            <person name="Tsomo N."/>
            <person name="Vallee D."/>
            <person name="Vassiliev H."/>
            <person name="Venkataraman V."/>
            <person name="Vinson J."/>
            <person name="Vo A."/>
            <person name="Wade C."/>
            <person name="Wang S."/>
            <person name="Wangchuk T."/>
            <person name="Wangdi T."/>
            <person name="Whittaker C."/>
            <person name="Wilkinson J."/>
            <person name="Wu Y."/>
            <person name="Wyman D."/>
            <person name="Yadav S."/>
            <person name="Yang S."/>
            <person name="Yang X."/>
            <person name="Yeager S."/>
            <person name="Yee E."/>
            <person name="Young G."/>
            <person name="Zainoun J."/>
            <person name="Zembeck L."/>
            <person name="Zimmer A."/>
            <person name="Zody M."/>
            <person name="Lander E."/>
        </authorList>
    </citation>
    <scope>NUCLEOTIDE SEQUENCE [LARGE SCALE GENOMIC DNA]</scope>
</reference>
<accession>H2Y6A8</accession>
<keyword evidence="11" id="KW-1185">Reference proteome</keyword>
<dbReference type="SUPFAM" id="SSF55186">
    <property type="entry name" value="ThrRS/AlaRS common domain"/>
    <property type="match status" value="1"/>
</dbReference>
<dbReference type="SMART" id="SM00863">
    <property type="entry name" value="tRNA_SAD"/>
    <property type="match status" value="1"/>
</dbReference>
<dbReference type="Gene3D" id="2.40.30.130">
    <property type="match status" value="1"/>
</dbReference>
<dbReference type="PANTHER" id="PTHR43462">
    <property type="entry name" value="ALANYL-TRNA EDITING PROTEIN"/>
    <property type="match status" value="1"/>
</dbReference>
<protein>
    <recommendedName>
        <fullName evidence="9">Alanyl-transfer RNA synthetases family profile domain-containing protein</fullName>
    </recommendedName>
</protein>
<dbReference type="FunCoup" id="H2Y6A8">
    <property type="interactions" value="104"/>
</dbReference>
<dbReference type="GO" id="GO:0005524">
    <property type="term" value="F:ATP binding"/>
    <property type="evidence" value="ECO:0007669"/>
    <property type="project" value="InterPro"/>
</dbReference>
<dbReference type="AlphaFoldDB" id="H2Y6A8"/>
<proteinExistence type="inferred from homology"/>
<evidence type="ECO:0000256" key="2">
    <source>
        <dbReference type="ARBA" id="ARBA00004496"/>
    </source>
</evidence>
<dbReference type="GeneTree" id="ENSGT00940000156241"/>
<dbReference type="InterPro" id="IPR018163">
    <property type="entry name" value="Thr/Ala-tRNA-synth_IIc_edit"/>
</dbReference>
<name>H2Y6A8_CIOSA</name>
<evidence type="ECO:0000256" key="6">
    <source>
        <dbReference type="ARBA" id="ARBA00022833"/>
    </source>
</evidence>
<dbReference type="GO" id="GO:0004813">
    <property type="term" value="F:alanine-tRNA ligase activity"/>
    <property type="evidence" value="ECO:0007669"/>
    <property type="project" value="InterPro"/>
</dbReference>
<dbReference type="GO" id="GO:0003676">
    <property type="term" value="F:nucleic acid binding"/>
    <property type="evidence" value="ECO:0007669"/>
    <property type="project" value="InterPro"/>
</dbReference>
<dbReference type="Gene3D" id="3.30.980.10">
    <property type="entry name" value="Threonyl-trna Synthetase, Chain A, domain 2"/>
    <property type="match status" value="1"/>
</dbReference>